<gene>
    <name evidence="1" type="ORF">AMJ82_11075</name>
</gene>
<dbReference type="AlphaFoldDB" id="A0A0S8G2M9"/>
<dbReference type="Proteomes" id="UP000051717">
    <property type="component" value="Unassembled WGS sequence"/>
</dbReference>
<reference evidence="1 2" key="1">
    <citation type="journal article" date="2015" name="Microbiome">
        <title>Genomic resolution of linkages in carbon, nitrogen, and sulfur cycling among widespread estuary sediment bacteria.</title>
        <authorList>
            <person name="Baker B.J."/>
            <person name="Lazar C.S."/>
            <person name="Teske A.P."/>
            <person name="Dick G.J."/>
        </authorList>
    </citation>
    <scope>NUCLEOTIDE SEQUENCE [LARGE SCALE GENOMIC DNA]</scope>
    <source>
        <strain evidence="1">SM23_40</strain>
    </source>
</reference>
<evidence type="ECO:0000313" key="2">
    <source>
        <dbReference type="Proteomes" id="UP000051717"/>
    </source>
</evidence>
<dbReference type="EMBL" id="LJUI01000141">
    <property type="protein sequence ID" value="KPK67199.1"/>
    <property type="molecule type" value="Genomic_DNA"/>
</dbReference>
<organism evidence="1 2">
    <name type="scientific">candidate division TA06 bacterium SM23_40</name>
    <dbReference type="NCBI Taxonomy" id="1703774"/>
    <lineage>
        <taxon>Bacteria</taxon>
        <taxon>Bacteria division TA06</taxon>
    </lineage>
</organism>
<proteinExistence type="predicted"/>
<name>A0A0S8G2M9_UNCT6</name>
<evidence type="ECO:0000313" key="1">
    <source>
        <dbReference type="EMBL" id="KPK67199.1"/>
    </source>
</evidence>
<protein>
    <submittedName>
        <fullName evidence="1">Uncharacterized protein</fullName>
    </submittedName>
</protein>
<comment type="caution">
    <text evidence="1">The sequence shown here is derived from an EMBL/GenBank/DDBJ whole genome shotgun (WGS) entry which is preliminary data.</text>
</comment>
<sequence>MLGRREAADPDGRARWWIPGGVSVASGGSGWRIPSLDRERSRYAEGRRIGSPWPEMVRLIKASGPDGGKTDRI</sequence>
<accession>A0A0S8G2M9</accession>